<dbReference type="InParanoid" id="A0A3P8WNR8"/>
<dbReference type="Proteomes" id="UP000265120">
    <property type="component" value="Chromosome 14"/>
</dbReference>
<sequence>MKAFSFSQSASRAPPAPHEGRSIRDVRGESVAHFSLSTDGSRALSFSLFILGLLSLPNLNFHHDSGGSSDPETPGTRPVCGSGPGGCSGLCKRQRRSHRGRPRVRQSHESRPRQLRVSDTQRLAEIVGGDKVEQLEDAHCVLITNPADGSWEDPALEKLHLFCEESRHLNDWLPEINLPGR</sequence>
<dbReference type="InterPro" id="IPR029064">
    <property type="entry name" value="Ribosomal_eL30-like_sf"/>
</dbReference>
<feature type="compositionally biased region" description="Polar residues" evidence="1">
    <location>
        <begin position="1"/>
        <end position="11"/>
    </location>
</feature>
<dbReference type="GO" id="GO:0005737">
    <property type="term" value="C:cytoplasm"/>
    <property type="evidence" value="ECO:0007669"/>
    <property type="project" value="TreeGrafter"/>
</dbReference>
<feature type="region of interest" description="Disordered" evidence="1">
    <location>
        <begin position="65"/>
        <end position="119"/>
    </location>
</feature>
<dbReference type="GO" id="GO:0005634">
    <property type="term" value="C:nucleus"/>
    <property type="evidence" value="ECO:0007669"/>
    <property type="project" value="InterPro"/>
</dbReference>
<proteinExistence type="predicted"/>
<keyword evidence="3" id="KW-1185">Reference proteome</keyword>
<feature type="compositionally biased region" description="Basic residues" evidence="1">
    <location>
        <begin position="92"/>
        <end position="105"/>
    </location>
</feature>
<dbReference type="GO" id="GO:0051726">
    <property type="term" value="P:regulation of cell cycle"/>
    <property type="evidence" value="ECO:0007669"/>
    <property type="project" value="InterPro"/>
</dbReference>
<reference evidence="2" key="3">
    <citation type="submission" date="2025-09" db="UniProtKB">
        <authorList>
            <consortium name="Ensembl"/>
        </authorList>
    </citation>
    <scope>IDENTIFICATION</scope>
</reference>
<evidence type="ECO:0000256" key="1">
    <source>
        <dbReference type="SAM" id="MobiDB-lite"/>
    </source>
</evidence>
<name>A0A3P8WNR8_CYNSE</name>
<dbReference type="PANTHER" id="PTHR10411">
    <property type="entry name" value="GROWTH ARREST AND DNA DAMAGE-INDUCIBLE PROTEIN GADD45"/>
    <property type="match status" value="1"/>
</dbReference>
<accession>A0A3P8WNR8</accession>
<reference evidence="2 3" key="1">
    <citation type="journal article" date="2014" name="Nat. Genet.">
        <title>Whole-genome sequence of a flatfish provides insights into ZW sex chromosome evolution and adaptation to a benthic lifestyle.</title>
        <authorList>
            <person name="Chen S."/>
            <person name="Zhang G."/>
            <person name="Shao C."/>
            <person name="Huang Q."/>
            <person name="Liu G."/>
            <person name="Zhang P."/>
            <person name="Song W."/>
            <person name="An N."/>
            <person name="Chalopin D."/>
            <person name="Volff J.N."/>
            <person name="Hong Y."/>
            <person name="Li Q."/>
            <person name="Sha Z."/>
            <person name="Zhou H."/>
            <person name="Xie M."/>
            <person name="Yu Q."/>
            <person name="Liu Y."/>
            <person name="Xiang H."/>
            <person name="Wang N."/>
            <person name="Wu K."/>
            <person name="Yang C."/>
            <person name="Zhou Q."/>
            <person name="Liao X."/>
            <person name="Yang L."/>
            <person name="Hu Q."/>
            <person name="Zhang J."/>
            <person name="Meng L."/>
            <person name="Jin L."/>
            <person name="Tian Y."/>
            <person name="Lian J."/>
            <person name="Yang J."/>
            <person name="Miao G."/>
            <person name="Liu S."/>
            <person name="Liang Z."/>
            <person name="Yan F."/>
            <person name="Li Y."/>
            <person name="Sun B."/>
            <person name="Zhang H."/>
            <person name="Zhang J."/>
            <person name="Zhu Y."/>
            <person name="Du M."/>
            <person name="Zhao Y."/>
            <person name="Schartl M."/>
            <person name="Tang Q."/>
            <person name="Wang J."/>
        </authorList>
    </citation>
    <scope>NUCLEOTIDE SEQUENCE</scope>
</reference>
<protein>
    <submittedName>
        <fullName evidence="2">Growth arrest and DNA damage inducible gamma</fullName>
    </submittedName>
</protein>
<dbReference type="Ensembl" id="ENSCSET00000026656.1">
    <property type="protein sequence ID" value="ENSCSEP00000026310.1"/>
    <property type="gene ID" value="ENSCSEG00000016805.1"/>
</dbReference>
<dbReference type="AlphaFoldDB" id="A0A3P8WNR8"/>
<feature type="region of interest" description="Disordered" evidence="1">
    <location>
        <begin position="1"/>
        <end position="24"/>
    </location>
</feature>
<dbReference type="PANTHER" id="PTHR10411:SF9">
    <property type="entry name" value="GROWTH ARREST AND DNA DAMAGE 45 GAMMA LIKE-RELATED"/>
    <property type="match status" value="1"/>
</dbReference>
<dbReference type="Gene3D" id="3.30.1330.30">
    <property type="match status" value="1"/>
</dbReference>
<organism evidence="2 3">
    <name type="scientific">Cynoglossus semilaevis</name>
    <name type="common">Tongue sole</name>
    <dbReference type="NCBI Taxonomy" id="244447"/>
    <lineage>
        <taxon>Eukaryota</taxon>
        <taxon>Metazoa</taxon>
        <taxon>Chordata</taxon>
        <taxon>Craniata</taxon>
        <taxon>Vertebrata</taxon>
        <taxon>Euteleostomi</taxon>
        <taxon>Actinopterygii</taxon>
        <taxon>Neopterygii</taxon>
        <taxon>Teleostei</taxon>
        <taxon>Neoteleostei</taxon>
        <taxon>Acanthomorphata</taxon>
        <taxon>Carangaria</taxon>
        <taxon>Pleuronectiformes</taxon>
        <taxon>Pleuronectoidei</taxon>
        <taxon>Cynoglossidae</taxon>
        <taxon>Cynoglossinae</taxon>
        <taxon>Cynoglossus</taxon>
    </lineage>
</organism>
<dbReference type="GeneTree" id="ENSGT00950000182964"/>
<evidence type="ECO:0000313" key="2">
    <source>
        <dbReference type="Ensembl" id="ENSCSEP00000026310.1"/>
    </source>
</evidence>
<reference evidence="2" key="2">
    <citation type="submission" date="2025-08" db="UniProtKB">
        <authorList>
            <consortium name="Ensembl"/>
        </authorList>
    </citation>
    <scope>IDENTIFICATION</scope>
</reference>
<evidence type="ECO:0000313" key="3">
    <source>
        <dbReference type="Proteomes" id="UP000265120"/>
    </source>
</evidence>
<dbReference type="InterPro" id="IPR024824">
    <property type="entry name" value="GADD45"/>
</dbReference>